<reference evidence="1 2" key="1">
    <citation type="submission" date="2017-08" db="EMBL/GenBank/DDBJ databases">
        <title>Infants hospitalized years apart are colonized by the same room-sourced microbial strains.</title>
        <authorList>
            <person name="Brooks B."/>
            <person name="Olm M.R."/>
            <person name="Firek B.A."/>
            <person name="Baker R."/>
            <person name="Thomas B.C."/>
            <person name="Morowitz M.J."/>
            <person name="Banfield J.F."/>
        </authorList>
    </citation>
    <scope>NUCLEOTIDE SEQUENCE [LARGE SCALE GENOMIC DNA]</scope>
    <source>
        <strain evidence="1">S2_003_000_R2_14</strain>
    </source>
</reference>
<accession>A0A2W5VPD4</accession>
<name>A0A2W5VPD4_9BACT</name>
<dbReference type="PANTHER" id="PTHR38567">
    <property type="entry name" value="DUF4291 DOMAIN-CONTAINING PROTEIN"/>
    <property type="match status" value="1"/>
</dbReference>
<protein>
    <submittedName>
        <fullName evidence="1">DUF4291 domain-containing protein</fullName>
    </submittedName>
</protein>
<dbReference type="EMBL" id="QFQP01000012">
    <property type="protein sequence ID" value="PZR12281.1"/>
    <property type="molecule type" value="Genomic_DNA"/>
</dbReference>
<dbReference type="PANTHER" id="PTHR38567:SF1">
    <property type="entry name" value="DUF4291 DOMAIN-CONTAINING PROTEIN"/>
    <property type="match status" value="1"/>
</dbReference>
<evidence type="ECO:0000313" key="2">
    <source>
        <dbReference type="Proteomes" id="UP000249061"/>
    </source>
</evidence>
<evidence type="ECO:0000313" key="1">
    <source>
        <dbReference type="EMBL" id="PZR12281.1"/>
    </source>
</evidence>
<comment type="caution">
    <text evidence="1">The sequence shown here is derived from an EMBL/GenBank/DDBJ whole genome shotgun (WGS) entry which is preliminary data.</text>
</comment>
<dbReference type="AlphaFoldDB" id="A0A2W5VPD4"/>
<sequence length="176" mass="19953">MTPIRQIRATWDTTSITVYQAYDDAIADAAVRAQKFVAPFSFARMTWVKPSFLWMMERSGWATKAGQRRVLSVRVRRDAFDDAVTRAVSTSVAHARSMIRVQWDPERDLRGAKLPYRSLQLGLGREVISAYASEWILGIEDVTKRVKHVAALRRRGAWERAAECLPVERPYAVGGA</sequence>
<proteinExistence type="predicted"/>
<dbReference type="Proteomes" id="UP000249061">
    <property type="component" value="Unassembled WGS sequence"/>
</dbReference>
<organism evidence="1 2">
    <name type="scientific">Archangium gephyra</name>
    <dbReference type="NCBI Taxonomy" id="48"/>
    <lineage>
        <taxon>Bacteria</taxon>
        <taxon>Pseudomonadati</taxon>
        <taxon>Myxococcota</taxon>
        <taxon>Myxococcia</taxon>
        <taxon>Myxococcales</taxon>
        <taxon>Cystobacterineae</taxon>
        <taxon>Archangiaceae</taxon>
        <taxon>Archangium</taxon>
    </lineage>
</organism>
<dbReference type="InterPro" id="IPR025633">
    <property type="entry name" value="DUF4291"/>
</dbReference>
<dbReference type="Pfam" id="PF14124">
    <property type="entry name" value="DUF4291"/>
    <property type="match status" value="1"/>
</dbReference>
<gene>
    <name evidence="1" type="ORF">DI536_15365</name>
</gene>